<dbReference type="GO" id="GO:0005789">
    <property type="term" value="C:endoplasmic reticulum membrane"/>
    <property type="evidence" value="ECO:0007669"/>
    <property type="project" value="UniProtKB-SubCell"/>
</dbReference>
<dbReference type="PANTHER" id="PTHR13254:SF0">
    <property type="entry name" value="GOLGIN SUBFAMILY A MEMBER 7_ERF4 DOMAIN-CONTAINING PROTEIN"/>
    <property type="match status" value="1"/>
</dbReference>
<dbReference type="AlphaFoldDB" id="E4WWC9"/>
<evidence type="ECO:0000313" key="9">
    <source>
        <dbReference type="EMBL" id="CBY34650.1"/>
    </source>
</evidence>
<dbReference type="GO" id="GO:0006612">
    <property type="term" value="P:protein targeting to membrane"/>
    <property type="evidence" value="ECO:0007669"/>
    <property type="project" value="TreeGrafter"/>
</dbReference>
<dbReference type="OrthoDB" id="2190159at2759"/>
<reference evidence="8" key="1">
    <citation type="journal article" date="2010" name="Science">
        <title>Plasticity of animal genome architecture unmasked by rapid evolution of a pelagic tunicate.</title>
        <authorList>
            <person name="Denoeud F."/>
            <person name="Henriet S."/>
            <person name="Mungpakdee S."/>
            <person name="Aury J.M."/>
            <person name="Da Silva C."/>
            <person name="Brinkmann H."/>
            <person name="Mikhaleva J."/>
            <person name="Olsen L.C."/>
            <person name="Jubin C."/>
            <person name="Canestro C."/>
            <person name="Bouquet J.M."/>
            <person name="Danks G."/>
            <person name="Poulain J."/>
            <person name="Campsteijn C."/>
            <person name="Adamski M."/>
            <person name="Cross I."/>
            <person name="Yadetie F."/>
            <person name="Muffato M."/>
            <person name="Louis A."/>
            <person name="Butcher S."/>
            <person name="Tsagkogeorga G."/>
            <person name="Konrad A."/>
            <person name="Singh S."/>
            <person name="Jensen M.F."/>
            <person name="Cong E.H."/>
            <person name="Eikeseth-Otteraa H."/>
            <person name="Noel B."/>
            <person name="Anthouard V."/>
            <person name="Porcel B.M."/>
            <person name="Kachouri-Lafond R."/>
            <person name="Nishino A."/>
            <person name="Ugolini M."/>
            <person name="Chourrout P."/>
            <person name="Nishida H."/>
            <person name="Aasland R."/>
            <person name="Huzurbazar S."/>
            <person name="Westhof E."/>
            <person name="Delsuc F."/>
            <person name="Lehrach H."/>
            <person name="Reinhardt R."/>
            <person name="Weissenbach J."/>
            <person name="Roy S.W."/>
            <person name="Artiguenave F."/>
            <person name="Postlethwait J.H."/>
            <person name="Manak J.R."/>
            <person name="Thompson E.M."/>
            <person name="Jaillon O."/>
            <person name="Du Pasquier L."/>
            <person name="Boudinot P."/>
            <person name="Liberles D.A."/>
            <person name="Volff J.N."/>
            <person name="Philippe H."/>
            <person name="Lenhard B."/>
            <person name="Roest Crollius H."/>
            <person name="Wincker P."/>
            <person name="Chourrout D."/>
        </authorList>
    </citation>
    <scope>NUCLEOTIDE SEQUENCE [LARGE SCALE GENOMIC DNA]</scope>
</reference>
<dbReference type="Proteomes" id="UP000001307">
    <property type="component" value="Unassembled WGS sequence"/>
</dbReference>
<keyword evidence="6" id="KW-0472">Membrane</keyword>
<sequence length="137" mass="15673">MAHELHPLDGSQTEKYFILRDYSINDKIAFTFPNSASELPVPLRSYYTQLKDITTQMETIYSSAEAASTATYCQGCIACLTGYILLWCINTQYEKYQHEAEVLLEKENISTFKGSQIHIRNPCNNGLRCIEVIYPKC</sequence>
<dbReference type="EMBL" id="FN654528">
    <property type="protein sequence ID" value="CBY34650.1"/>
    <property type="molecule type" value="Genomic_DNA"/>
</dbReference>
<name>E4WWC9_OIKDI</name>
<dbReference type="EMBL" id="FN654873">
    <property type="protein sequence ID" value="CBY36946.1"/>
    <property type="molecule type" value="Genomic_DNA"/>
</dbReference>
<gene>
    <name evidence="8" type="ORF">GSOID_T00009200001</name>
    <name evidence="9" type="ORF">GSOID_T00024680001</name>
    <name evidence="10" type="ORF">GSOID_T00030008001</name>
</gene>
<evidence type="ECO:0000259" key="7">
    <source>
        <dbReference type="Pfam" id="PF10256"/>
    </source>
</evidence>
<dbReference type="InterPro" id="IPR019383">
    <property type="entry name" value="Golgin_A_7/ERF4"/>
</dbReference>
<evidence type="ECO:0000256" key="4">
    <source>
        <dbReference type="ARBA" id="ARBA00018463"/>
    </source>
</evidence>
<protein>
    <recommendedName>
        <fullName evidence="4">Ras modification protein ERF4</fullName>
    </recommendedName>
</protein>
<comment type="subcellular location">
    <subcellularLocation>
        <location evidence="1">Endoplasmic reticulum membrane</location>
        <topology evidence="1">Peripheral membrane protein</topology>
    </subcellularLocation>
</comment>
<evidence type="ECO:0000256" key="5">
    <source>
        <dbReference type="ARBA" id="ARBA00022824"/>
    </source>
</evidence>
<evidence type="ECO:0000313" key="11">
    <source>
        <dbReference type="Proteomes" id="UP000001307"/>
    </source>
</evidence>
<accession>E4WWC9</accession>
<evidence type="ECO:0000256" key="2">
    <source>
        <dbReference type="ARBA" id="ARBA00007732"/>
    </source>
</evidence>
<proteinExistence type="inferred from homology"/>
<dbReference type="InterPro" id="IPR051371">
    <property type="entry name" value="Ras_palmitoyltransferase"/>
</dbReference>
<keyword evidence="5" id="KW-0256">Endoplasmic reticulum</keyword>
<evidence type="ECO:0000256" key="3">
    <source>
        <dbReference type="ARBA" id="ARBA00011396"/>
    </source>
</evidence>
<evidence type="ECO:0000256" key="1">
    <source>
        <dbReference type="ARBA" id="ARBA00004406"/>
    </source>
</evidence>
<organism evidence="8">
    <name type="scientific">Oikopleura dioica</name>
    <name type="common">Tunicate</name>
    <dbReference type="NCBI Taxonomy" id="34765"/>
    <lineage>
        <taxon>Eukaryota</taxon>
        <taxon>Metazoa</taxon>
        <taxon>Chordata</taxon>
        <taxon>Tunicata</taxon>
        <taxon>Appendicularia</taxon>
        <taxon>Copelata</taxon>
        <taxon>Oikopleuridae</taxon>
        <taxon>Oikopleura</taxon>
    </lineage>
</organism>
<dbReference type="EMBL" id="FN653017">
    <property type="protein sequence ID" value="CBY21433.1"/>
    <property type="molecule type" value="Genomic_DNA"/>
</dbReference>
<evidence type="ECO:0000256" key="6">
    <source>
        <dbReference type="ARBA" id="ARBA00023136"/>
    </source>
</evidence>
<feature type="domain" description="Golgin subfamily A member 7/ERF4" evidence="7">
    <location>
        <begin position="17"/>
        <end position="131"/>
    </location>
</feature>
<evidence type="ECO:0000313" key="8">
    <source>
        <dbReference type="EMBL" id="CBY21433.1"/>
    </source>
</evidence>
<dbReference type="PANTHER" id="PTHR13254">
    <property type="entry name" value="GOLGI AUTOANTIGEN, GOLGIN SUBFAMILY A, 7"/>
    <property type="match status" value="1"/>
</dbReference>
<dbReference type="Proteomes" id="UP000011014">
    <property type="component" value="Unassembled WGS sequence"/>
</dbReference>
<dbReference type="Pfam" id="PF10256">
    <property type="entry name" value="Erf4"/>
    <property type="match status" value="1"/>
</dbReference>
<comment type="subunit">
    <text evidence="3">Interacts with ERF2.</text>
</comment>
<dbReference type="FunCoup" id="E4WWC9">
    <property type="interactions" value="524"/>
</dbReference>
<comment type="similarity">
    <text evidence="2">Belongs to the ERF4 family.</text>
</comment>
<dbReference type="GO" id="GO:0002178">
    <property type="term" value="C:palmitoyltransferase complex"/>
    <property type="evidence" value="ECO:0007669"/>
    <property type="project" value="TreeGrafter"/>
</dbReference>
<keyword evidence="11" id="KW-1185">Reference proteome</keyword>
<dbReference type="InParanoid" id="E4WWC9"/>
<evidence type="ECO:0000313" key="10">
    <source>
        <dbReference type="EMBL" id="CBY36946.1"/>
    </source>
</evidence>